<accession>A0A8J3VVG5</accession>
<dbReference type="PANTHER" id="PTHR48098:SF1">
    <property type="entry name" value="DIACYLGLYCEROL ACYLTRANSFERASE_MYCOLYLTRANSFERASE AG85A"/>
    <property type="match status" value="1"/>
</dbReference>
<dbReference type="InterPro" id="IPR000801">
    <property type="entry name" value="Esterase-like"/>
</dbReference>
<evidence type="ECO:0000313" key="2">
    <source>
        <dbReference type="EMBL" id="GIH20637.1"/>
    </source>
</evidence>
<organism evidence="2 3">
    <name type="scientific">Rugosimonospora africana</name>
    <dbReference type="NCBI Taxonomy" id="556532"/>
    <lineage>
        <taxon>Bacteria</taxon>
        <taxon>Bacillati</taxon>
        <taxon>Actinomycetota</taxon>
        <taxon>Actinomycetes</taxon>
        <taxon>Micromonosporales</taxon>
        <taxon>Micromonosporaceae</taxon>
        <taxon>Rugosimonospora</taxon>
    </lineage>
</organism>
<name>A0A8J3VVG5_9ACTN</name>
<dbReference type="RefSeq" id="WP_203924059.1">
    <property type="nucleotide sequence ID" value="NZ_BONZ01000102.1"/>
</dbReference>
<dbReference type="SUPFAM" id="SSF53474">
    <property type="entry name" value="alpha/beta-Hydrolases"/>
    <property type="match status" value="1"/>
</dbReference>
<sequence length="424" mass="43731">MRTGTTISTEVPSATLGSPIACTLYLPPGYQHGHDQHGPDQHGPDRYPVLYLLHGRGDSMNSFDRAVTMLDGLIGDGRVPPVIAVAPDAPWSGRAGWYVDSAYTGDIGDGDRGHGPGKPMETALVRDLVPAVDAAYRTIATREGRVVGGYSMGGAGALRLALAHQRLFAHALVLSPAVYVPLPPADSNTRAFGAYGSGERVFDEDTYRRLSYPALLPSVDPTLPLHLFIAVGRGDYESGDHAQGDHAQAEHAQVEHPQRPSRHDIGSEHEALYEAVRRIPGIRARARVLPGGHDWSTWLPALAEGLEFLGPLLRAAAHPAGTPGSAATQPASPAVTESVATAPAATAPAATEPAATEPAATERAAAEWAATASNATAGTAAAPTVAAPNAAARTAAAPTAAASTVAAPIEASIPGTSAPPKDNQ</sequence>
<comment type="caution">
    <text evidence="2">The sequence shown here is derived from an EMBL/GenBank/DDBJ whole genome shotgun (WGS) entry which is preliminary data.</text>
</comment>
<dbReference type="GO" id="GO:0016747">
    <property type="term" value="F:acyltransferase activity, transferring groups other than amino-acyl groups"/>
    <property type="evidence" value="ECO:0007669"/>
    <property type="project" value="TreeGrafter"/>
</dbReference>
<proteinExistence type="predicted"/>
<dbReference type="EMBL" id="BONZ01000102">
    <property type="protein sequence ID" value="GIH20637.1"/>
    <property type="molecule type" value="Genomic_DNA"/>
</dbReference>
<dbReference type="Gene3D" id="3.40.50.1820">
    <property type="entry name" value="alpha/beta hydrolase"/>
    <property type="match status" value="1"/>
</dbReference>
<reference evidence="2" key="1">
    <citation type="submission" date="2021-01" db="EMBL/GenBank/DDBJ databases">
        <title>Whole genome shotgun sequence of Rugosimonospora africana NBRC 104875.</title>
        <authorList>
            <person name="Komaki H."/>
            <person name="Tamura T."/>
        </authorList>
    </citation>
    <scope>NUCLEOTIDE SEQUENCE</scope>
    <source>
        <strain evidence="2">NBRC 104875</strain>
    </source>
</reference>
<dbReference type="PANTHER" id="PTHR48098">
    <property type="entry name" value="ENTEROCHELIN ESTERASE-RELATED"/>
    <property type="match status" value="1"/>
</dbReference>
<gene>
    <name evidence="2" type="ORF">Raf01_88090</name>
</gene>
<feature type="region of interest" description="Disordered" evidence="1">
    <location>
        <begin position="239"/>
        <end position="265"/>
    </location>
</feature>
<feature type="region of interest" description="Disordered" evidence="1">
    <location>
        <begin position="319"/>
        <end position="404"/>
    </location>
</feature>
<keyword evidence="3" id="KW-1185">Reference proteome</keyword>
<protein>
    <recommendedName>
        <fullName evidence="4">Esterase</fullName>
    </recommendedName>
</protein>
<evidence type="ECO:0000313" key="3">
    <source>
        <dbReference type="Proteomes" id="UP000642748"/>
    </source>
</evidence>
<dbReference type="Proteomes" id="UP000642748">
    <property type="component" value="Unassembled WGS sequence"/>
</dbReference>
<dbReference type="Pfam" id="PF00756">
    <property type="entry name" value="Esterase"/>
    <property type="match status" value="1"/>
</dbReference>
<evidence type="ECO:0008006" key="4">
    <source>
        <dbReference type="Google" id="ProtNLM"/>
    </source>
</evidence>
<dbReference type="AlphaFoldDB" id="A0A8J3VVG5"/>
<dbReference type="InterPro" id="IPR050583">
    <property type="entry name" value="Mycobacterial_A85_antigen"/>
</dbReference>
<evidence type="ECO:0000256" key="1">
    <source>
        <dbReference type="SAM" id="MobiDB-lite"/>
    </source>
</evidence>
<dbReference type="InterPro" id="IPR029058">
    <property type="entry name" value="AB_hydrolase_fold"/>
</dbReference>
<feature type="compositionally biased region" description="Low complexity" evidence="1">
    <location>
        <begin position="333"/>
        <end position="404"/>
    </location>
</feature>